<reference evidence="1" key="1">
    <citation type="submission" date="2020-07" db="EMBL/GenBank/DDBJ databases">
        <title>Multicomponent nature underlies the extraordinary mechanical properties of spider dragline silk.</title>
        <authorList>
            <person name="Kono N."/>
            <person name="Nakamura H."/>
            <person name="Mori M."/>
            <person name="Yoshida Y."/>
            <person name="Ohtoshi R."/>
            <person name="Malay A.D."/>
            <person name="Moran D.A.P."/>
            <person name="Tomita M."/>
            <person name="Numata K."/>
            <person name="Arakawa K."/>
        </authorList>
    </citation>
    <scope>NUCLEOTIDE SEQUENCE</scope>
</reference>
<protein>
    <submittedName>
        <fullName evidence="1">Uncharacterized protein</fullName>
    </submittedName>
</protein>
<evidence type="ECO:0000313" key="2">
    <source>
        <dbReference type="Proteomes" id="UP000887116"/>
    </source>
</evidence>
<proteinExistence type="predicted"/>
<dbReference type="OrthoDB" id="10282121at2759"/>
<dbReference type="EMBL" id="BMAO01014821">
    <property type="protein sequence ID" value="GFQ97374.1"/>
    <property type="molecule type" value="Genomic_DNA"/>
</dbReference>
<comment type="caution">
    <text evidence="1">The sequence shown here is derived from an EMBL/GenBank/DDBJ whole genome shotgun (WGS) entry which is preliminary data.</text>
</comment>
<organism evidence="1 2">
    <name type="scientific">Trichonephila clavata</name>
    <name type="common">Joro spider</name>
    <name type="synonym">Nephila clavata</name>
    <dbReference type="NCBI Taxonomy" id="2740835"/>
    <lineage>
        <taxon>Eukaryota</taxon>
        <taxon>Metazoa</taxon>
        <taxon>Ecdysozoa</taxon>
        <taxon>Arthropoda</taxon>
        <taxon>Chelicerata</taxon>
        <taxon>Arachnida</taxon>
        <taxon>Araneae</taxon>
        <taxon>Araneomorphae</taxon>
        <taxon>Entelegynae</taxon>
        <taxon>Araneoidea</taxon>
        <taxon>Nephilidae</taxon>
        <taxon>Trichonephila</taxon>
    </lineage>
</organism>
<evidence type="ECO:0000313" key="1">
    <source>
        <dbReference type="EMBL" id="GFQ97374.1"/>
    </source>
</evidence>
<dbReference type="Proteomes" id="UP000887116">
    <property type="component" value="Unassembled WGS sequence"/>
</dbReference>
<accession>A0A8X6I358</accession>
<sequence>MRFVGRLNSYTRNKTYHFLRKFDHFLQFTIEIDKKTSPIDNSIFTKDASTTLRCLVTWQIAYVPETAVCGYRISAYLLTRLATPCRPSIRSPESTPQLI</sequence>
<gene>
    <name evidence="1" type="ORF">TNCT_261611</name>
</gene>
<dbReference type="AlphaFoldDB" id="A0A8X6I358"/>
<name>A0A8X6I358_TRICU</name>
<keyword evidence="2" id="KW-1185">Reference proteome</keyword>